<keyword evidence="1" id="KW-0472">Membrane</keyword>
<dbReference type="GO" id="GO:0080120">
    <property type="term" value="P:CAAX-box protein maturation"/>
    <property type="evidence" value="ECO:0007669"/>
    <property type="project" value="UniProtKB-ARBA"/>
</dbReference>
<feature type="transmembrane region" description="Helical" evidence="1">
    <location>
        <begin position="92"/>
        <end position="111"/>
    </location>
</feature>
<dbReference type="EMBL" id="SOHQ01000038">
    <property type="protein sequence ID" value="TFD76308.1"/>
    <property type="molecule type" value="Genomic_DNA"/>
</dbReference>
<accession>A0A4Y8KKW5</accession>
<dbReference type="InterPro" id="IPR003675">
    <property type="entry name" value="Rce1/LyrA-like_dom"/>
</dbReference>
<keyword evidence="1" id="KW-1133">Transmembrane helix</keyword>
<keyword evidence="1" id="KW-0812">Transmembrane</keyword>
<reference evidence="3 4" key="1">
    <citation type="submission" date="2019-03" db="EMBL/GenBank/DDBJ databases">
        <title>Genomics of glacier-inhabiting Cryobacterium strains.</title>
        <authorList>
            <person name="Liu Q."/>
            <person name="Xin Y.-H."/>
        </authorList>
    </citation>
    <scope>NUCLEOTIDE SEQUENCE [LARGE SCALE GENOMIC DNA]</scope>
    <source>
        <strain evidence="3 4">CGMCC 1.4292</strain>
    </source>
</reference>
<dbReference type="GO" id="GO:0004175">
    <property type="term" value="F:endopeptidase activity"/>
    <property type="evidence" value="ECO:0007669"/>
    <property type="project" value="UniProtKB-ARBA"/>
</dbReference>
<protein>
    <submittedName>
        <fullName evidence="3">CPBP family intramembrane metalloprotease</fullName>
    </submittedName>
</protein>
<name>A0A4Y8KKW5_9MICO</name>
<dbReference type="GO" id="GO:0008237">
    <property type="term" value="F:metallopeptidase activity"/>
    <property type="evidence" value="ECO:0007669"/>
    <property type="project" value="UniProtKB-KW"/>
</dbReference>
<organism evidence="3 4">
    <name type="scientific">Cryobacterium psychrophilum</name>
    <dbReference type="NCBI Taxonomy" id="41988"/>
    <lineage>
        <taxon>Bacteria</taxon>
        <taxon>Bacillati</taxon>
        <taxon>Actinomycetota</taxon>
        <taxon>Actinomycetes</taxon>
        <taxon>Micrococcales</taxon>
        <taxon>Microbacteriaceae</taxon>
        <taxon>Cryobacterium</taxon>
    </lineage>
</organism>
<keyword evidence="3" id="KW-0482">Metalloprotease</keyword>
<feature type="domain" description="CAAX prenyl protease 2/Lysostaphin resistance protein A-like" evidence="2">
    <location>
        <begin position="54"/>
        <end position="100"/>
    </location>
</feature>
<keyword evidence="4" id="KW-1185">Reference proteome</keyword>
<dbReference type="OrthoDB" id="3693644at2"/>
<evidence type="ECO:0000256" key="1">
    <source>
        <dbReference type="SAM" id="Phobius"/>
    </source>
</evidence>
<keyword evidence="3" id="KW-0378">Hydrolase</keyword>
<dbReference type="Pfam" id="PF02517">
    <property type="entry name" value="Rce1-like"/>
    <property type="match status" value="1"/>
</dbReference>
<evidence type="ECO:0000313" key="4">
    <source>
        <dbReference type="Proteomes" id="UP000298218"/>
    </source>
</evidence>
<evidence type="ECO:0000313" key="3">
    <source>
        <dbReference type="EMBL" id="TFD76308.1"/>
    </source>
</evidence>
<evidence type="ECO:0000259" key="2">
    <source>
        <dbReference type="Pfam" id="PF02517"/>
    </source>
</evidence>
<comment type="caution">
    <text evidence="3">The sequence shown here is derived from an EMBL/GenBank/DDBJ whole genome shotgun (WGS) entry which is preliminary data.</text>
</comment>
<sequence length="162" mass="16857">MPWRAVIVFTILACGAAWLVALLLWLAGDGRANPIAALVSAGGDVHTAAGHPGCRSPRANLLGVGLMVGGCTFYGVLLGWLRPRTGSRWPAVFAHGAFNATAGFLGLVVAAGSVADPVALGPLVWVAWIIMGLVIGVLVLTGQFRRQPQLGRMPVPRVTTDQ</sequence>
<feature type="transmembrane region" description="Helical" evidence="1">
    <location>
        <begin position="61"/>
        <end position="80"/>
    </location>
</feature>
<dbReference type="Proteomes" id="UP000298218">
    <property type="component" value="Unassembled WGS sequence"/>
</dbReference>
<proteinExistence type="predicted"/>
<keyword evidence="3" id="KW-0645">Protease</keyword>
<gene>
    <name evidence="3" type="ORF">E3T53_13955</name>
</gene>
<dbReference type="GO" id="GO:0006508">
    <property type="term" value="P:proteolysis"/>
    <property type="evidence" value="ECO:0007669"/>
    <property type="project" value="UniProtKB-KW"/>
</dbReference>
<dbReference type="RefSeq" id="WP_134173316.1">
    <property type="nucleotide sequence ID" value="NZ_SODI01000001.1"/>
</dbReference>
<dbReference type="AlphaFoldDB" id="A0A4Y8KKW5"/>
<feature type="transmembrane region" description="Helical" evidence="1">
    <location>
        <begin position="123"/>
        <end position="144"/>
    </location>
</feature>